<dbReference type="InterPro" id="IPR003717">
    <property type="entry name" value="RecO"/>
</dbReference>
<dbReference type="SUPFAM" id="SSF50249">
    <property type="entry name" value="Nucleic acid-binding proteins"/>
    <property type="match status" value="1"/>
</dbReference>
<dbReference type="InterPro" id="IPR037278">
    <property type="entry name" value="ARFGAP/RecO"/>
</dbReference>
<evidence type="ECO:0000256" key="1">
    <source>
        <dbReference type="ARBA" id="ARBA00007452"/>
    </source>
</evidence>
<dbReference type="HAMAP" id="MF_00201">
    <property type="entry name" value="RecO"/>
    <property type="match status" value="1"/>
</dbReference>
<dbReference type="Gene3D" id="2.40.50.140">
    <property type="entry name" value="Nucleic acid-binding proteins"/>
    <property type="match status" value="1"/>
</dbReference>
<evidence type="ECO:0000256" key="5">
    <source>
        <dbReference type="ARBA" id="ARBA00023204"/>
    </source>
</evidence>
<dbReference type="Proteomes" id="UP000216339">
    <property type="component" value="Unassembled WGS sequence"/>
</dbReference>
<evidence type="ECO:0000313" key="10">
    <source>
        <dbReference type="Proteomes" id="UP000216339"/>
    </source>
</evidence>
<evidence type="ECO:0000313" key="9">
    <source>
        <dbReference type="EMBL" id="PAP78570.1"/>
    </source>
</evidence>
<dbReference type="InterPro" id="IPR012340">
    <property type="entry name" value="NA-bd_OB-fold"/>
</dbReference>
<dbReference type="InterPro" id="IPR022572">
    <property type="entry name" value="DNA_rep/recomb_RecO_N"/>
</dbReference>
<dbReference type="PANTHER" id="PTHR33991">
    <property type="entry name" value="DNA REPAIR PROTEIN RECO"/>
    <property type="match status" value="1"/>
</dbReference>
<dbReference type="GO" id="GO:0043590">
    <property type="term" value="C:bacterial nucleoid"/>
    <property type="evidence" value="ECO:0007669"/>
    <property type="project" value="TreeGrafter"/>
</dbReference>
<sequence>MIVRTDAVVLHAFDYGETSRIVRLLTRPHGVIGVIARGARRPTSTFGSTLQPMSYLQAVYYHRAGRGLQTLKETSHVVRFRRLTSDIDRVTLGLRVLEVTRAVIEEGEAHPLALDLVVRTLEHLDEAEANAANAVPWFQLHLAALLGFAPDVRREDVEALGDDGGRLLLQSGTVLPAGAEASAIGLAASADGVPASRAALRAFAILARTGLDTAGRMRLAPDVRREVEGLVDAFARVHFETTYPERVRGVADQLDAALGRNEDM</sequence>
<feature type="domain" description="DNA replication/recombination mediator RecO N-terminal" evidence="8">
    <location>
        <begin position="1"/>
        <end position="75"/>
    </location>
</feature>
<dbReference type="RefSeq" id="WP_095512246.1">
    <property type="nucleotide sequence ID" value="NZ_MQWD01000001.1"/>
</dbReference>
<organism evidence="9 10">
    <name type="scientific">Rubrivirga marina</name>
    <dbReference type="NCBI Taxonomy" id="1196024"/>
    <lineage>
        <taxon>Bacteria</taxon>
        <taxon>Pseudomonadati</taxon>
        <taxon>Rhodothermota</taxon>
        <taxon>Rhodothermia</taxon>
        <taxon>Rhodothermales</taxon>
        <taxon>Rubricoccaceae</taxon>
        <taxon>Rubrivirga</taxon>
    </lineage>
</organism>
<keyword evidence="4 7" id="KW-0233">DNA recombination</keyword>
<dbReference type="GO" id="GO:0006310">
    <property type="term" value="P:DNA recombination"/>
    <property type="evidence" value="ECO:0007669"/>
    <property type="project" value="UniProtKB-UniRule"/>
</dbReference>
<gene>
    <name evidence="7" type="primary">recO</name>
    <name evidence="9" type="ORF">BSZ37_20135</name>
</gene>
<dbReference type="Gene3D" id="1.20.1440.120">
    <property type="entry name" value="Recombination protein O, C-terminal domain"/>
    <property type="match status" value="1"/>
</dbReference>
<dbReference type="Pfam" id="PF02565">
    <property type="entry name" value="RecO_C"/>
    <property type="match status" value="1"/>
</dbReference>
<keyword evidence="10" id="KW-1185">Reference proteome</keyword>
<accession>A0A271J5E2</accession>
<comment type="caution">
    <text evidence="9">The sequence shown here is derived from an EMBL/GenBank/DDBJ whole genome shotgun (WGS) entry which is preliminary data.</text>
</comment>
<dbReference type="PANTHER" id="PTHR33991:SF1">
    <property type="entry name" value="DNA REPAIR PROTEIN RECO"/>
    <property type="match status" value="1"/>
</dbReference>
<proteinExistence type="inferred from homology"/>
<keyword evidence="3 7" id="KW-0227">DNA damage</keyword>
<comment type="similarity">
    <text evidence="1 7">Belongs to the RecO family.</text>
</comment>
<protein>
    <recommendedName>
        <fullName evidence="2 7">DNA repair protein RecO</fullName>
    </recommendedName>
    <alternativeName>
        <fullName evidence="6 7">Recombination protein O</fullName>
    </alternativeName>
</protein>
<reference evidence="9 10" key="1">
    <citation type="submission" date="2016-11" db="EMBL/GenBank/DDBJ databases">
        <title>Study of marine rhodopsin-containing bacteria.</title>
        <authorList>
            <person name="Yoshizawa S."/>
            <person name="Kumagai Y."/>
            <person name="Kogure K."/>
        </authorList>
    </citation>
    <scope>NUCLEOTIDE SEQUENCE [LARGE SCALE GENOMIC DNA]</scope>
    <source>
        <strain evidence="9 10">SAORIC-28</strain>
    </source>
</reference>
<evidence type="ECO:0000256" key="6">
    <source>
        <dbReference type="ARBA" id="ARBA00033409"/>
    </source>
</evidence>
<comment type="function">
    <text evidence="7">Involved in DNA repair and RecF pathway recombination.</text>
</comment>
<dbReference type="NCBIfam" id="TIGR00613">
    <property type="entry name" value="reco"/>
    <property type="match status" value="1"/>
</dbReference>
<evidence type="ECO:0000259" key="8">
    <source>
        <dbReference type="Pfam" id="PF11967"/>
    </source>
</evidence>
<dbReference type="GO" id="GO:0006302">
    <property type="term" value="P:double-strand break repair"/>
    <property type="evidence" value="ECO:0007669"/>
    <property type="project" value="TreeGrafter"/>
</dbReference>
<name>A0A271J5E2_9BACT</name>
<dbReference type="SUPFAM" id="SSF57863">
    <property type="entry name" value="ArfGap/RecO-like zinc finger"/>
    <property type="match status" value="1"/>
</dbReference>
<dbReference type="AlphaFoldDB" id="A0A271J5E2"/>
<dbReference type="EMBL" id="MQWD01000001">
    <property type="protein sequence ID" value="PAP78570.1"/>
    <property type="molecule type" value="Genomic_DNA"/>
</dbReference>
<dbReference type="InterPro" id="IPR042242">
    <property type="entry name" value="RecO_C"/>
</dbReference>
<dbReference type="OrthoDB" id="9789152at2"/>
<keyword evidence="5 7" id="KW-0234">DNA repair</keyword>
<evidence type="ECO:0000256" key="7">
    <source>
        <dbReference type="HAMAP-Rule" id="MF_00201"/>
    </source>
</evidence>
<evidence type="ECO:0000256" key="4">
    <source>
        <dbReference type="ARBA" id="ARBA00023172"/>
    </source>
</evidence>
<evidence type="ECO:0000256" key="2">
    <source>
        <dbReference type="ARBA" id="ARBA00021310"/>
    </source>
</evidence>
<evidence type="ECO:0000256" key="3">
    <source>
        <dbReference type="ARBA" id="ARBA00022763"/>
    </source>
</evidence>
<dbReference type="Pfam" id="PF11967">
    <property type="entry name" value="RecO_N"/>
    <property type="match status" value="1"/>
</dbReference>